<feature type="compositionally biased region" description="Basic and acidic residues" evidence="1">
    <location>
        <begin position="32"/>
        <end position="45"/>
    </location>
</feature>
<dbReference type="Pfam" id="PF11666">
    <property type="entry name" value="DUF2933"/>
    <property type="match status" value="1"/>
</dbReference>
<feature type="region of interest" description="Disordered" evidence="1">
    <location>
        <begin position="30"/>
        <end position="52"/>
    </location>
</feature>
<evidence type="ECO:0008006" key="4">
    <source>
        <dbReference type="Google" id="ProtNLM"/>
    </source>
</evidence>
<gene>
    <name evidence="2" type="ORF">Thert_02410</name>
</gene>
<dbReference type="InterPro" id="IPR021682">
    <property type="entry name" value="DUF2933"/>
</dbReference>
<dbReference type="EMBL" id="CP016893">
    <property type="protein sequence ID" value="AST58307.1"/>
    <property type="molecule type" value="Genomic_DNA"/>
</dbReference>
<accession>A0A223I0X3</accession>
<dbReference type="AlphaFoldDB" id="A0A223I0X3"/>
<sequence>MKFLTTILPFLFLLLCPLMHLFIMKGMHSHNHSHEQDKGNRQIEKPEDDATE</sequence>
<dbReference type="RefSeq" id="WP_094397661.1">
    <property type="nucleotide sequence ID" value="NZ_CP016893.1"/>
</dbReference>
<reference evidence="2 3" key="1">
    <citation type="submission" date="2016-08" db="EMBL/GenBank/DDBJ databases">
        <title>A novel genetic cassette of butanologenic Thermoanaerobacterium thermosaccharolyticum that directly convert cellulose to butanol.</title>
        <authorList>
            <person name="Li T."/>
            <person name="He J."/>
        </authorList>
    </citation>
    <scope>NUCLEOTIDE SEQUENCE [LARGE SCALE GENOMIC DNA]</scope>
    <source>
        <strain evidence="2 3">TG57</strain>
    </source>
</reference>
<evidence type="ECO:0000256" key="1">
    <source>
        <dbReference type="SAM" id="MobiDB-lite"/>
    </source>
</evidence>
<evidence type="ECO:0000313" key="2">
    <source>
        <dbReference type="EMBL" id="AST58307.1"/>
    </source>
</evidence>
<organism evidence="2 3">
    <name type="scientific">Thermoanaerobacterium thermosaccharolyticum</name>
    <name type="common">Clostridium thermosaccharolyticum</name>
    <dbReference type="NCBI Taxonomy" id="1517"/>
    <lineage>
        <taxon>Bacteria</taxon>
        <taxon>Bacillati</taxon>
        <taxon>Bacillota</taxon>
        <taxon>Clostridia</taxon>
        <taxon>Thermoanaerobacterales</taxon>
        <taxon>Thermoanaerobacteraceae</taxon>
        <taxon>Thermoanaerobacterium</taxon>
    </lineage>
</organism>
<name>A0A223I0X3_THETR</name>
<evidence type="ECO:0000313" key="3">
    <source>
        <dbReference type="Proteomes" id="UP000214975"/>
    </source>
</evidence>
<proteinExistence type="predicted"/>
<dbReference type="Proteomes" id="UP000214975">
    <property type="component" value="Chromosome"/>
</dbReference>
<protein>
    <recommendedName>
        <fullName evidence="4">DUF2933 domain-containing protein</fullName>
    </recommendedName>
</protein>